<keyword evidence="4" id="KW-1185">Reference proteome</keyword>
<keyword evidence="1" id="KW-0175">Coiled coil</keyword>
<name>M0K1U9_9EURY</name>
<dbReference type="EMBL" id="CP073366">
    <property type="protein sequence ID" value="QUJ71956.1"/>
    <property type="molecule type" value="Genomic_DNA"/>
</dbReference>
<dbReference type="GeneID" id="64824267"/>
<evidence type="ECO:0000256" key="1">
    <source>
        <dbReference type="SAM" id="Coils"/>
    </source>
</evidence>
<dbReference type="AlphaFoldDB" id="M0K1U9"/>
<dbReference type="InterPro" id="IPR058417">
    <property type="entry name" value="DUF8104"/>
</dbReference>
<protein>
    <submittedName>
        <fullName evidence="2">Calcium binding protein</fullName>
    </submittedName>
</protein>
<proteinExistence type="predicted"/>
<evidence type="ECO:0000313" key="4">
    <source>
        <dbReference type="Proteomes" id="UP000011659"/>
    </source>
</evidence>
<evidence type="ECO:0000313" key="2">
    <source>
        <dbReference type="EMBL" id="EMA15186.1"/>
    </source>
</evidence>
<reference evidence="3" key="2">
    <citation type="submission" date="2021-04" db="EMBL/GenBank/DDBJ databases">
        <title>Complete Genome sequence and Methylome Analysis of the Haloarchaeon Haloarcula sinaiiensis.</title>
        <authorList>
            <person name="Fomenkov A."/>
            <person name="DasSarma P."/>
            <person name="DasSarma S."/>
            <person name="Roberts R.J."/>
        </authorList>
    </citation>
    <scope>NUCLEOTIDE SEQUENCE</scope>
    <source>
        <strain evidence="3">ATCC 33800</strain>
    </source>
</reference>
<gene>
    <name evidence="2" type="ORF">C436_05380</name>
    <name evidence="3" type="ORF">KDQ40_14885</name>
</gene>
<dbReference type="EMBL" id="AOLR01000008">
    <property type="protein sequence ID" value="EMA15186.1"/>
    <property type="molecule type" value="Genomic_DNA"/>
</dbReference>
<evidence type="ECO:0000313" key="3">
    <source>
        <dbReference type="EMBL" id="QUJ71956.1"/>
    </source>
</evidence>
<dbReference type="Proteomes" id="UP000682967">
    <property type="component" value="Chromosome"/>
</dbReference>
<reference evidence="2 4" key="1">
    <citation type="journal article" date="2014" name="PLoS Genet.">
        <title>Phylogenetically driven sequencing of extremely halophilic archaea reveals strategies for static and dynamic osmo-response.</title>
        <authorList>
            <person name="Becker E.A."/>
            <person name="Seitzer P.M."/>
            <person name="Tritt A."/>
            <person name="Larsen D."/>
            <person name="Krusor M."/>
            <person name="Yao A.I."/>
            <person name="Wu D."/>
            <person name="Madern D."/>
            <person name="Eisen J.A."/>
            <person name="Darling A.E."/>
            <person name="Facciotti M.T."/>
        </authorList>
    </citation>
    <scope>NUCLEOTIDE SEQUENCE [LARGE SCALE GENOMIC DNA]</scope>
    <source>
        <strain evidence="2 4">ATCC 33800</strain>
    </source>
</reference>
<dbReference type="PATRIC" id="fig|662476.7.peg.1074"/>
<dbReference type="Proteomes" id="UP000011659">
    <property type="component" value="Unassembled WGS sequence"/>
</dbReference>
<dbReference type="RefSeq" id="WP_004959255.1">
    <property type="nucleotide sequence ID" value="NZ_AOLR01000008.1"/>
</dbReference>
<dbReference type="OrthoDB" id="351286at2157"/>
<feature type="coiled-coil region" evidence="1">
    <location>
        <begin position="21"/>
        <end position="55"/>
    </location>
</feature>
<organism evidence="2 4">
    <name type="scientific">Haloarcula marismortui ATCC 33800</name>
    <dbReference type="NCBI Taxonomy" id="662476"/>
    <lineage>
        <taxon>Archaea</taxon>
        <taxon>Methanobacteriati</taxon>
        <taxon>Methanobacteriota</taxon>
        <taxon>Stenosarchaea group</taxon>
        <taxon>Halobacteria</taxon>
        <taxon>Halobacteriales</taxon>
        <taxon>Haloarculaceae</taxon>
        <taxon>Haloarcula</taxon>
    </lineage>
</organism>
<accession>M0K1U9</accession>
<dbReference type="Pfam" id="PF26406">
    <property type="entry name" value="DUF8104"/>
    <property type="match status" value="1"/>
</dbReference>
<dbReference type="KEGG" id="hsin:KDQ40_14885"/>
<sequence length="128" mass="16109">MEYFEYDATPTDELDIEQFLRKSSSRQEQRIEQELARIEEQLSEREEIFETHRSELESKLDWYIERIETAYRQRRDPEDLKQRIEEFYQLLRQERVKHWRDRQELEQERRELLRELEELSDADLSELL</sequence>